<sequence>MRTKDDILYAGAQGIKITYDSPPFERKIELLKLEIALDIRDIFSQALICLDRIGDSLENLK</sequence>
<organism evidence="1">
    <name type="scientific">viral metagenome</name>
    <dbReference type="NCBI Taxonomy" id="1070528"/>
    <lineage>
        <taxon>unclassified sequences</taxon>
        <taxon>metagenomes</taxon>
        <taxon>organismal metagenomes</taxon>
    </lineage>
</organism>
<dbReference type="EMBL" id="MT143643">
    <property type="protein sequence ID" value="QJA99324.1"/>
    <property type="molecule type" value="Genomic_DNA"/>
</dbReference>
<accession>A0A6M3M094</accession>
<gene>
    <name evidence="1" type="ORF">MM171A01172_0010</name>
    <name evidence="2" type="ORF">MM171B00869_0008</name>
</gene>
<proteinExistence type="predicted"/>
<dbReference type="EMBL" id="MT143829">
    <property type="protein sequence ID" value="QJB03178.1"/>
    <property type="molecule type" value="Genomic_DNA"/>
</dbReference>
<evidence type="ECO:0000313" key="1">
    <source>
        <dbReference type="EMBL" id="QJA99324.1"/>
    </source>
</evidence>
<protein>
    <submittedName>
        <fullName evidence="1">Uncharacterized protein</fullName>
    </submittedName>
</protein>
<dbReference type="AlphaFoldDB" id="A0A6M3M094"/>
<reference evidence="1" key="1">
    <citation type="submission" date="2020-03" db="EMBL/GenBank/DDBJ databases">
        <title>The deep terrestrial virosphere.</title>
        <authorList>
            <person name="Holmfeldt K."/>
            <person name="Nilsson E."/>
            <person name="Simone D."/>
            <person name="Lopez-Fernandez M."/>
            <person name="Wu X."/>
            <person name="de Brujin I."/>
            <person name="Lundin D."/>
            <person name="Andersson A."/>
            <person name="Bertilsson S."/>
            <person name="Dopson M."/>
        </authorList>
    </citation>
    <scope>NUCLEOTIDE SEQUENCE</scope>
    <source>
        <strain evidence="1">MM171A01172</strain>
        <strain evidence="2">MM171B00869</strain>
    </source>
</reference>
<evidence type="ECO:0000313" key="2">
    <source>
        <dbReference type="EMBL" id="QJB03178.1"/>
    </source>
</evidence>
<name>A0A6M3M094_9ZZZZ</name>